<feature type="region of interest" description="Disordered" evidence="1">
    <location>
        <begin position="95"/>
        <end position="143"/>
    </location>
</feature>
<dbReference type="Proteomes" id="UP001460270">
    <property type="component" value="Unassembled WGS sequence"/>
</dbReference>
<proteinExistence type="predicted"/>
<reference evidence="3" key="1">
    <citation type="submission" date="2024-04" db="EMBL/GenBank/DDBJ databases">
        <title>Salinicola lusitanus LLJ914,a marine bacterium isolated from the Okinawa Trough.</title>
        <authorList>
            <person name="Li J."/>
        </authorList>
    </citation>
    <scope>NUCLEOTIDE SEQUENCE [LARGE SCALE GENOMIC DNA]</scope>
</reference>
<evidence type="ECO:0000256" key="1">
    <source>
        <dbReference type="SAM" id="MobiDB-lite"/>
    </source>
</evidence>
<keyword evidence="3" id="KW-1185">Reference proteome</keyword>
<sequence>MSKSVQEYKGHYNEHLLLPVHVSEPEQLVLAALQHVMHAGISSMTGVGAARVFSPFRGCASAITRRKRVDSSRVVAPAIASLIVSSELPTVPLAHAGTSRSRAGLPADRRRMTRAPLPGPSRSVQPAQRPRGARGSKGEARSPTVGYFTREQLDYRVEHTSDTWVLCTLSQGYRIQFRRRPPVPGQVTWTVIHDPAKAQALSQEIVILLAKGAIVPVDPRQDPGGLLKWNADGSGVPLWPDASFLPKVVSTLGSTQPLQLARFEAGVSSNTLCPVRALEVYSRITTSIRRFDRLFVCYGGPRRGQALSEQRLALFPRVVSLLWE</sequence>
<organism evidence="2 3">
    <name type="scientific">Mugilogobius chulae</name>
    <name type="common">yellowstripe goby</name>
    <dbReference type="NCBI Taxonomy" id="88201"/>
    <lineage>
        <taxon>Eukaryota</taxon>
        <taxon>Metazoa</taxon>
        <taxon>Chordata</taxon>
        <taxon>Craniata</taxon>
        <taxon>Vertebrata</taxon>
        <taxon>Euteleostomi</taxon>
        <taxon>Actinopterygii</taxon>
        <taxon>Neopterygii</taxon>
        <taxon>Teleostei</taxon>
        <taxon>Neoteleostei</taxon>
        <taxon>Acanthomorphata</taxon>
        <taxon>Gobiaria</taxon>
        <taxon>Gobiiformes</taxon>
        <taxon>Gobioidei</taxon>
        <taxon>Gobiidae</taxon>
        <taxon>Gobionellinae</taxon>
        <taxon>Mugilogobius</taxon>
    </lineage>
</organism>
<evidence type="ECO:0000313" key="2">
    <source>
        <dbReference type="EMBL" id="KAK7909760.1"/>
    </source>
</evidence>
<accession>A0AAW0P149</accession>
<comment type="caution">
    <text evidence="2">The sequence shown here is derived from an EMBL/GenBank/DDBJ whole genome shotgun (WGS) entry which is preliminary data.</text>
</comment>
<gene>
    <name evidence="2" type="ORF">WMY93_014444</name>
</gene>
<dbReference type="EMBL" id="JBBPFD010000010">
    <property type="protein sequence ID" value="KAK7909760.1"/>
    <property type="molecule type" value="Genomic_DNA"/>
</dbReference>
<dbReference type="AlphaFoldDB" id="A0AAW0P149"/>
<protein>
    <submittedName>
        <fullName evidence="2">Uncharacterized protein</fullName>
    </submittedName>
</protein>
<evidence type="ECO:0000313" key="3">
    <source>
        <dbReference type="Proteomes" id="UP001460270"/>
    </source>
</evidence>
<name>A0AAW0P149_9GOBI</name>